<dbReference type="Pfam" id="PF10101">
    <property type="entry name" value="DUF2339"/>
    <property type="match status" value="1"/>
</dbReference>
<dbReference type="Proteomes" id="UP000065822">
    <property type="component" value="Chromosome"/>
</dbReference>
<reference evidence="2 4" key="1">
    <citation type="submission" date="2016-02" db="EMBL/GenBank/DDBJ databases">
        <authorList>
            <person name="Holder M.E."/>
            <person name="Ajami N.J."/>
            <person name="Petrosino J.F."/>
        </authorList>
    </citation>
    <scope>NUCLEOTIDE SEQUENCE [LARGE SCALE GENOMIC DNA]</scope>
    <source>
        <strain evidence="2 4">CCUG 32990</strain>
    </source>
</reference>
<accession>A0AAX2GYS4</accession>
<dbReference type="PANTHER" id="PTHR38434:SF1">
    <property type="entry name" value="BLL2549 PROTEIN"/>
    <property type="match status" value="1"/>
</dbReference>
<feature type="transmembrane region" description="Helical" evidence="1">
    <location>
        <begin position="186"/>
        <end position="204"/>
    </location>
</feature>
<keyword evidence="4" id="KW-1185">Reference proteome</keyword>
<proteinExistence type="predicted"/>
<evidence type="ECO:0000256" key="1">
    <source>
        <dbReference type="SAM" id="Phobius"/>
    </source>
</evidence>
<gene>
    <name evidence="2" type="ORF">AXF12_04140</name>
    <name evidence="3" type="ORF">SAMEA44541418_00906</name>
</gene>
<feature type="transmembrane region" description="Helical" evidence="1">
    <location>
        <begin position="211"/>
        <end position="229"/>
    </location>
</feature>
<feature type="transmembrane region" description="Helical" evidence="1">
    <location>
        <begin position="261"/>
        <end position="279"/>
    </location>
</feature>
<keyword evidence="1" id="KW-1133">Transmembrane helix</keyword>
<feature type="transmembrane region" description="Helical" evidence="1">
    <location>
        <begin position="684"/>
        <end position="705"/>
    </location>
</feature>
<feature type="transmembrane region" description="Helical" evidence="1">
    <location>
        <begin position="475"/>
        <end position="494"/>
    </location>
</feature>
<protein>
    <submittedName>
        <fullName evidence="3">Predicted membrane protein</fullName>
    </submittedName>
</protein>
<feature type="transmembrane region" description="Helical" evidence="1">
    <location>
        <begin position="235"/>
        <end position="254"/>
    </location>
</feature>
<feature type="transmembrane region" description="Helical" evidence="1">
    <location>
        <begin position="396"/>
        <end position="416"/>
    </location>
</feature>
<evidence type="ECO:0000313" key="3">
    <source>
        <dbReference type="EMBL" id="SNV07564.1"/>
    </source>
</evidence>
<evidence type="ECO:0000313" key="4">
    <source>
        <dbReference type="Proteomes" id="UP000065822"/>
    </source>
</evidence>
<keyword evidence="1" id="KW-0472">Membrane</keyword>
<feature type="transmembrane region" description="Helical" evidence="1">
    <location>
        <begin position="153"/>
        <end position="174"/>
    </location>
</feature>
<dbReference type="EMBL" id="LT906449">
    <property type="protein sequence ID" value="SNV07564.1"/>
    <property type="molecule type" value="Genomic_DNA"/>
</dbReference>
<name>A0AAX2GYS4_9FLAO</name>
<reference evidence="3 5" key="2">
    <citation type="submission" date="2017-06" db="EMBL/GenBank/DDBJ databases">
        <authorList>
            <consortium name="Pathogen Informatics"/>
        </authorList>
    </citation>
    <scope>NUCLEOTIDE SEQUENCE [LARGE SCALE GENOMIC DNA]</scope>
    <source>
        <strain evidence="3 5">NCTC12947</strain>
    </source>
</reference>
<dbReference type="Proteomes" id="UP000215539">
    <property type="component" value="Chromosome 1"/>
</dbReference>
<feature type="transmembrane region" description="Helical" evidence="1">
    <location>
        <begin position="423"/>
        <end position="440"/>
    </location>
</feature>
<keyword evidence="1" id="KW-0812">Transmembrane</keyword>
<organism evidence="3 5">
    <name type="scientific">Capnocytophaga haemolytica</name>
    <dbReference type="NCBI Taxonomy" id="45243"/>
    <lineage>
        <taxon>Bacteria</taxon>
        <taxon>Pseudomonadati</taxon>
        <taxon>Bacteroidota</taxon>
        <taxon>Flavobacteriia</taxon>
        <taxon>Flavobacteriales</taxon>
        <taxon>Flavobacteriaceae</taxon>
        <taxon>Capnocytophaga</taxon>
    </lineage>
</organism>
<dbReference type="EMBL" id="CP014227">
    <property type="protein sequence ID" value="AMD84777.1"/>
    <property type="molecule type" value="Genomic_DNA"/>
</dbReference>
<feature type="transmembrane region" description="Helical" evidence="1">
    <location>
        <begin position="771"/>
        <end position="788"/>
    </location>
</feature>
<evidence type="ECO:0000313" key="5">
    <source>
        <dbReference type="Proteomes" id="UP000215539"/>
    </source>
</evidence>
<feature type="transmembrane region" description="Helical" evidence="1">
    <location>
        <begin position="741"/>
        <end position="759"/>
    </location>
</feature>
<feature type="transmembrane region" description="Helical" evidence="1">
    <location>
        <begin position="339"/>
        <end position="357"/>
    </location>
</feature>
<feature type="transmembrane region" description="Helical" evidence="1">
    <location>
        <begin position="310"/>
        <end position="327"/>
    </location>
</feature>
<feature type="transmembrane region" description="Helical" evidence="1">
    <location>
        <begin position="578"/>
        <end position="600"/>
    </location>
</feature>
<dbReference type="InterPro" id="IPR019286">
    <property type="entry name" value="DUF2339_TM"/>
</dbReference>
<feature type="transmembrane region" description="Helical" evidence="1">
    <location>
        <begin position="514"/>
        <end position="537"/>
    </location>
</feature>
<dbReference type="PANTHER" id="PTHR38434">
    <property type="entry name" value="BLL2549 PROTEIN"/>
    <property type="match status" value="1"/>
</dbReference>
<dbReference type="AlphaFoldDB" id="A0AAX2GYS4"/>
<dbReference type="KEGG" id="chg:AXF12_04140"/>
<feature type="transmembrane region" description="Helical" evidence="1">
    <location>
        <begin position="612"/>
        <end position="633"/>
    </location>
</feature>
<feature type="transmembrane region" description="Helical" evidence="1">
    <location>
        <begin position="446"/>
        <end position="463"/>
    </location>
</feature>
<feature type="transmembrane region" description="Helical" evidence="1">
    <location>
        <begin position="717"/>
        <end position="736"/>
    </location>
</feature>
<feature type="transmembrane region" description="Helical" evidence="1">
    <location>
        <begin position="285"/>
        <end position="305"/>
    </location>
</feature>
<dbReference type="RefSeq" id="WP_066428571.1">
    <property type="nucleotide sequence ID" value="NZ_CP014227.1"/>
</dbReference>
<feature type="transmembrane region" description="Helical" evidence="1">
    <location>
        <begin position="549"/>
        <end position="566"/>
    </location>
</feature>
<sequence>MATDKDLSALSEQLEAILRKQDVFIEEVKQVQQTLSQLREVQFASHSAGNQQEVSAFVTSSTALREEAEAAERTGEQEAATVAPPVEEVKPVEVQPIEKEPVQTAVPPVKKRVVFAYTKDARSGFPVSEGERPEVSFTPQKKTDWERFIGENLFNKIGIGILIIGVFIGVKYSIDHNLISAVMRIVLGYLMGVGLFVTGALLYGKYKSFSAILVSGAMTIFYFVTYIAYTVFGFFPQSVAFVLMFIFTVFTVAASLRYNQVAIALIGLVGSYAVPFLLSDNSGRVGVLFAYTAIINIGVLVLSFYKRWRVLYYSAFVFTWLLLLSMYSLGNTILHFSEFFLFDIATFLTFYVAFIVQQKATETLEISDGMLFLANSLFFYGIGVALVNEVTIGRTFLSVFTLANALLHFGVAYYFHQRRSAQALKYLVVVLSLSFATLVVPIQFEGSWITLLWSVEAGLLFVLGRRKDLLVYERISYVVLLLATISLLMDWGGNLLGGVSLSPTGNMGYKELPFVNLLFFNSLIYGVITGFITYVMYKYPREDSYQRGLVVLLNVVCVGSVFFTFLRELSRWSDYAYLFLYEDVIFVIYTLLFWMLYIWINRKFIGERTLAVVQGVIALLLLFNFLTVGLYKISEMRESYLALGDASQGWLLGLRYVALVVFAGFCYTVYGLKRQFGLWTEQAPLVTLGLHTIVLWVASSELLHWSDLYQSHQSYKLGLSILWGAYAVLLVVLGLFGKKRYLRYAGIGLVGVVLLKLFFYDTTHLDTLAKTVVFVALGILLLIASFLYNKYTNSQEEE</sequence>
<feature type="transmembrane region" description="Helical" evidence="1">
    <location>
        <begin position="653"/>
        <end position="672"/>
    </location>
</feature>
<evidence type="ECO:0000313" key="2">
    <source>
        <dbReference type="EMBL" id="AMD84777.1"/>
    </source>
</evidence>
<feature type="transmembrane region" description="Helical" evidence="1">
    <location>
        <begin position="369"/>
        <end position="390"/>
    </location>
</feature>